<evidence type="ECO:0000256" key="10">
    <source>
        <dbReference type="ARBA" id="ARBA00037221"/>
    </source>
</evidence>
<feature type="domain" description="Saposin B-type" evidence="14">
    <location>
        <begin position="103"/>
        <end position="182"/>
    </location>
</feature>
<keyword evidence="13" id="KW-0812">Transmembrane</keyword>
<dbReference type="GO" id="GO:0005576">
    <property type="term" value="C:extracellular region"/>
    <property type="evidence" value="ECO:0007669"/>
    <property type="project" value="UniProtKB-SubCell"/>
</dbReference>
<evidence type="ECO:0000256" key="2">
    <source>
        <dbReference type="ARBA" id="ARBA00022525"/>
    </source>
</evidence>
<evidence type="ECO:0000256" key="7">
    <source>
        <dbReference type="ARBA" id="ARBA00023145"/>
    </source>
</evidence>
<keyword evidence="5" id="KW-0677">Repeat</keyword>
<keyword evidence="13" id="KW-1133">Transmembrane helix</keyword>
<evidence type="ECO:0000259" key="14">
    <source>
        <dbReference type="PROSITE" id="PS50015"/>
    </source>
</evidence>
<sequence>MQPPTNASEDSNHSLPQRTRYFPARNHYYYHLVSILLLLHFFSLKRLFESWTSLEFMVLTLNILFLGSMEGRMGLLFLVVLGVAWACDARELANPGTSELSGKPDVCSLCQEYTTKALEYLNENKTQAEIIDILHGTCKQLRSFKQQCISFVDYYAPLFFLEVSSVEPEEFCHKVNLCQHIAYFSLQLQENSCGFCKDTVSAVLAKLKDPNTELEIIETLLKVCNSVEKYSNKCKRIVFEYGPLVFENAEKFLETTDICVALHACRASTVVGQQAFLSDS</sequence>
<evidence type="ECO:0000256" key="8">
    <source>
        <dbReference type="ARBA" id="ARBA00023157"/>
    </source>
</evidence>
<accession>A0AAN9LT99</accession>
<evidence type="ECO:0000256" key="5">
    <source>
        <dbReference type="ARBA" id="ARBA00022737"/>
    </source>
</evidence>
<evidence type="ECO:0000256" key="9">
    <source>
        <dbReference type="ARBA" id="ARBA00023180"/>
    </source>
</evidence>
<feature type="domain" description="Saposin B-type" evidence="14">
    <location>
        <begin position="189"/>
        <end position="269"/>
    </location>
</feature>
<dbReference type="EMBL" id="JAYMYQ010000004">
    <property type="protein sequence ID" value="KAK7340029.1"/>
    <property type="molecule type" value="Genomic_DNA"/>
</dbReference>
<evidence type="ECO:0000256" key="11">
    <source>
        <dbReference type="ARBA" id="ARBA00041094"/>
    </source>
</evidence>
<dbReference type="AlphaFoldDB" id="A0AAN9LT99"/>
<dbReference type="InterPro" id="IPR011001">
    <property type="entry name" value="Saposin-like"/>
</dbReference>
<dbReference type="PROSITE" id="PS50015">
    <property type="entry name" value="SAP_B"/>
    <property type="match status" value="2"/>
</dbReference>
<dbReference type="FunFam" id="1.10.225.10:FF:000008">
    <property type="entry name" value="Pulmonary surfactant-associated protein B"/>
    <property type="match status" value="2"/>
</dbReference>
<dbReference type="InterPro" id="IPR051428">
    <property type="entry name" value="Sphingo_Act-Surfact_Prot"/>
</dbReference>
<dbReference type="Gene3D" id="1.10.225.10">
    <property type="entry name" value="Saposin-like"/>
    <property type="match status" value="2"/>
</dbReference>
<dbReference type="PRINTS" id="PR01797">
    <property type="entry name" value="SAPOSIN"/>
</dbReference>
<evidence type="ECO:0000313" key="15">
    <source>
        <dbReference type="EMBL" id="KAK7340029.1"/>
    </source>
</evidence>
<dbReference type="InterPro" id="IPR008138">
    <property type="entry name" value="SapB_2"/>
</dbReference>
<keyword evidence="7" id="KW-0865">Zymogen</keyword>
<comment type="function">
    <text evidence="10">Pulmonary surfactant-associated proteins promote alveolar stability by lowering the surface tension at the air-liquid interface in the peripheral air spaces. SP-B increases the collapse pressure of palmitic acid to nearly 70 millinewtons per meter.</text>
</comment>
<comment type="subcellular location">
    <subcellularLocation>
        <location evidence="1">Secreted</location>
        <location evidence="1">Extracellular space</location>
    </subcellularLocation>
</comment>
<dbReference type="Proteomes" id="UP001367508">
    <property type="component" value="Unassembled WGS sequence"/>
</dbReference>
<evidence type="ECO:0000256" key="6">
    <source>
        <dbReference type="ARBA" id="ARBA00022750"/>
    </source>
</evidence>
<keyword evidence="8" id="KW-1015">Disulfide bond</keyword>
<name>A0AAN9LT99_CANGL</name>
<dbReference type="InterPro" id="IPR008373">
    <property type="entry name" value="Saposin"/>
</dbReference>
<feature type="transmembrane region" description="Helical" evidence="13">
    <location>
        <begin position="56"/>
        <end position="85"/>
    </location>
</feature>
<keyword evidence="6" id="KW-0378">Hydrolase</keyword>
<dbReference type="PANTHER" id="PTHR11480">
    <property type="entry name" value="SAPOSIN-RELATED"/>
    <property type="match status" value="1"/>
</dbReference>
<dbReference type="GO" id="GO:0016020">
    <property type="term" value="C:membrane"/>
    <property type="evidence" value="ECO:0007669"/>
    <property type="project" value="GOC"/>
</dbReference>
<dbReference type="GO" id="GO:0006508">
    <property type="term" value="P:proteolysis"/>
    <property type="evidence" value="ECO:0007669"/>
    <property type="project" value="UniProtKB-KW"/>
</dbReference>
<dbReference type="PANTHER" id="PTHR11480:SF80">
    <property type="entry name" value="SAPOSIN-RELATED"/>
    <property type="match status" value="1"/>
</dbReference>
<evidence type="ECO:0000313" key="16">
    <source>
        <dbReference type="Proteomes" id="UP001367508"/>
    </source>
</evidence>
<keyword evidence="2" id="KW-0964">Secreted</keyword>
<keyword evidence="16" id="KW-1185">Reference proteome</keyword>
<dbReference type="Pfam" id="PF03489">
    <property type="entry name" value="SapB_2"/>
    <property type="match status" value="2"/>
</dbReference>
<evidence type="ECO:0000256" key="13">
    <source>
        <dbReference type="SAM" id="Phobius"/>
    </source>
</evidence>
<keyword evidence="3" id="KW-0645">Protease</keyword>
<dbReference type="GO" id="GO:0006665">
    <property type="term" value="P:sphingolipid metabolic process"/>
    <property type="evidence" value="ECO:0007669"/>
    <property type="project" value="InterPro"/>
</dbReference>
<evidence type="ECO:0000256" key="1">
    <source>
        <dbReference type="ARBA" id="ARBA00004239"/>
    </source>
</evidence>
<keyword evidence="4" id="KW-0732">Signal</keyword>
<protein>
    <recommendedName>
        <fullName evidence="11">Pulmonary surfactant-associated protein B</fullName>
    </recommendedName>
    <alternativeName>
        <fullName evidence="12">Pulmonary surfactant-associated proteolipid SPL(Phe)</fullName>
    </alternativeName>
</protein>
<keyword evidence="6" id="KW-0064">Aspartyl protease</keyword>
<dbReference type="SMART" id="SM00741">
    <property type="entry name" value="SapB"/>
    <property type="match status" value="2"/>
</dbReference>
<dbReference type="GO" id="GO:0005764">
    <property type="term" value="C:lysosome"/>
    <property type="evidence" value="ECO:0007669"/>
    <property type="project" value="InterPro"/>
</dbReference>
<keyword evidence="13" id="KW-0472">Membrane</keyword>
<dbReference type="GO" id="GO:0004190">
    <property type="term" value="F:aspartic-type endopeptidase activity"/>
    <property type="evidence" value="ECO:0007669"/>
    <property type="project" value="UniProtKB-KW"/>
</dbReference>
<dbReference type="InterPro" id="IPR007856">
    <property type="entry name" value="SapB_1"/>
</dbReference>
<reference evidence="15 16" key="1">
    <citation type="submission" date="2024-01" db="EMBL/GenBank/DDBJ databases">
        <title>The genomes of 5 underutilized Papilionoideae crops provide insights into root nodulation and disease resistanc.</title>
        <authorList>
            <person name="Jiang F."/>
        </authorList>
    </citation>
    <scope>NUCLEOTIDE SEQUENCE [LARGE SCALE GENOMIC DNA]</scope>
    <source>
        <strain evidence="15">LVBAO_FW01</strain>
        <tissue evidence="15">Leaves</tissue>
    </source>
</reference>
<dbReference type="Pfam" id="PF05184">
    <property type="entry name" value="SapB_1"/>
    <property type="match status" value="2"/>
</dbReference>
<dbReference type="InterPro" id="IPR008139">
    <property type="entry name" value="SaposinB_dom"/>
</dbReference>
<evidence type="ECO:0000256" key="3">
    <source>
        <dbReference type="ARBA" id="ARBA00022670"/>
    </source>
</evidence>
<proteinExistence type="predicted"/>
<evidence type="ECO:0000256" key="4">
    <source>
        <dbReference type="ARBA" id="ARBA00022729"/>
    </source>
</evidence>
<feature type="transmembrane region" description="Helical" evidence="13">
    <location>
        <begin position="28"/>
        <end position="44"/>
    </location>
</feature>
<gene>
    <name evidence="15" type="ORF">VNO77_20721</name>
</gene>
<keyword evidence="9" id="KW-0325">Glycoprotein</keyword>
<comment type="caution">
    <text evidence="15">The sequence shown here is derived from an EMBL/GenBank/DDBJ whole genome shotgun (WGS) entry which is preliminary data.</text>
</comment>
<organism evidence="15 16">
    <name type="scientific">Canavalia gladiata</name>
    <name type="common">Sword bean</name>
    <name type="synonym">Dolichos gladiatus</name>
    <dbReference type="NCBI Taxonomy" id="3824"/>
    <lineage>
        <taxon>Eukaryota</taxon>
        <taxon>Viridiplantae</taxon>
        <taxon>Streptophyta</taxon>
        <taxon>Embryophyta</taxon>
        <taxon>Tracheophyta</taxon>
        <taxon>Spermatophyta</taxon>
        <taxon>Magnoliopsida</taxon>
        <taxon>eudicotyledons</taxon>
        <taxon>Gunneridae</taxon>
        <taxon>Pentapetalae</taxon>
        <taxon>rosids</taxon>
        <taxon>fabids</taxon>
        <taxon>Fabales</taxon>
        <taxon>Fabaceae</taxon>
        <taxon>Papilionoideae</taxon>
        <taxon>50 kb inversion clade</taxon>
        <taxon>NPAAA clade</taxon>
        <taxon>indigoferoid/millettioid clade</taxon>
        <taxon>Phaseoleae</taxon>
        <taxon>Canavalia</taxon>
    </lineage>
</organism>
<evidence type="ECO:0000256" key="12">
    <source>
        <dbReference type="ARBA" id="ARBA00041785"/>
    </source>
</evidence>
<dbReference type="SUPFAM" id="SSF47862">
    <property type="entry name" value="Saposin"/>
    <property type="match status" value="2"/>
</dbReference>